<reference evidence="2" key="1">
    <citation type="submission" date="2021-03" db="EMBL/GenBank/DDBJ databases">
        <authorList>
            <person name="Bekaert M."/>
        </authorList>
    </citation>
    <scope>NUCLEOTIDE SEQUENCE</scope>
</reference>
<gene>
    <name evidence="2" type="ORF">MEDL_42996</name>
</gene>
<feature type="compositionally biased region" description="Polar residues" evidence="1">
    <location>
        <begin position="222"/>
        <end position="231"/>
    </location>
</feature>
<proteinExistence type="predicted"/>
<feature type="compositionally biased region" description="Basic and acidic residues" evidence="1">
    <location>
        <begin position="281"/>
        <end position="296"/>
    </location>
</feature>
<feature type="compositionally biased region" description="Basic and acidic residues" evidence="1">
    <location>
        <begin position="310"/>
        <end position="329"/>
    </location>
</feature>
<feature type="region of interest" description="Disordered" evidence="1">
    <location>
        <begin position="74"/>
        <end position="99"/>
    </location>
</feature>
<evidence type="ECO:0000256" key="1">
    <source>
        <dbReference type="SAM" id="MobiDB-lite"/>
    </source>
</evidence>
<keyword evidence="3" id="KW-1185">Reference proteome</keyword>
<feature type="compositionally biased region" description="Basic residues" evidence="1">
    <location>
        <begin position="271"/>
        <end position="280"/>
    </location>
</feature>
<dbReference type="Proteomes" id="UP000683360">
    <property type="component" value="Unassembled WGS sequence"/>
</dbReference>
<feature type="compositionally biased region" description="Basic residues" evidence="1">
    <location>
        <begin position="395"/>
        <end position="404"/>
    </location>
</feature>
<feature type="compositionally biased region" description="Basic residues" evidence="1">
    <location>
        <begin position="297"/>
        <end position="309"/>
    </location>
</feature>
<comment type="caution">
    <text evidence="2">The sequence shown here is derived from an EMBL/GenBank/DDBJ whole genome shotgun (WGS) entry which is preliminary data.</text>
</comment>
<feature type="region of interest" description="Disordered" evidence="1">
    <location>
        <begin position="217"/>
        <end position="243"/>
    </location>
</feature>
<evidence type="ECO:0000313" key="2">
    <source>
        <dbReference type="EMBL" id="CAG2230112.1"/>
    </source>
</evidence>
<feature type="compositionally biased region" description="Polar residues" evidence="1">
    <location>
        <begin position="405"/>
        <end position="422"/>
    </location>
</feature>
<name>A0A8S3TF06_MYTED</name>
<dbReference type="EMBL" id="CAJPWZ010002050">
    <property type="protein sequence ID" value="CAG2230112.1"/>
    <property type="molecule type" value="Genomic_DNA"/>
</dbReference>
<dbReference type="AlphaFoldDB" id="A0A8S3TF06"/>
<feature type="region of interest" description="Disordered" evidence="1">
    <location>
        <begin position="389"/>
        <end position="431"/>
    </location>
</feature>
<accession>A0A8S3TF06</accession>
<feature type="region of interest" description="Disordered" evidence="1">
    <location>
        <begin position="263"/>
        <end position="337"/>
    </location>
</feature>
<dbReference type="OrthoDB" id="6094814at2759"/>
<feature type="compositionally biased region" description="Basic and acidic residues" evidence="1">
    <location>
        <begin position="233"/>
        <end position="243"/>
    </location>
</feature>
<protein>
    <submittedName>
        <fullName evidence="2">Uncharacterized protein</fullName>
    </submittedName>
</protein>
<sequence length="431" mass="49247">MEQNVLLDNATSELHSIKGMAQKNVAEKVLHQKLQKQIDKQKKAFVKQHSKDENELKLILQRLQLEQQLIETDVNDLSDEDAKDEKSSESSNEDDFISNPYPVMIMPKFSQLPVKQDKHKITVGSKQCFKMPRRKSLEYEDVDKIKSSTSGIRTTLLAASFISKLRSSQHKRQNDGGDDNYCDQWESTSSIRRPRKTIAEQNQHKLLQRAKSEILCRPGSGHSLSVSSMTSPRRVDSSRHGPLSCKKDVTNFGNLQYEGTVEDDNISPRAIGRHKNRRGGSLKERKTVKTDMDSSKMRRSNSSKEKRKTVRQETGEEKCKEKTILDPEKLLSPNPPKVKEPLLEKIVLEDERKTILKIKHNRHGSLKERGELKATKCGGTRNISNVRVASETFHSTKKKFRKQKSLSTDSSPIHSTETSPTSKENEKQFRF</sequence>
<evidence type="ECO:0000313" key="3">
    <source>
        <dbReference type="Proteomes" id="UP000683360"/>
    </source>
</evidence>
<organism evidence="2 3">
    <name type="scientific">Mytilus edulis</name>
    <name type="common">Blue mussel</name>
    <dbReference type="NCBI Taxonomy" id="6550"/>
    <lineage>
        <taxon>Eukaryota</taxon>
        <taxon>Metazoa</taxon>
        <taxon>Spiralia</taxon>
        <taxon>Lophotrochozoa</taxon>
        <taxon>Mollusca</taxon>
        <taxon>Bivalvia</taxon>
        <taxon>Autobranchia</taxon>
        <taxon>Pteriomorphia</taxon>
        <taxon>Mytilida</taxon>
        <taxon>Mytiloidea</taxon>
        <taxon>Mytilidae</taxon>
        <taxon>Mytilinae</taxon>
        <taxon>Mytilus</taxon>
    </lineage>
</organism>